<evidence type="ECO:0000313" key="1">
    <source>
        <dbReference type="EMBL" id="TVO79539.1"/>
    </source>
</evidence>
<reference evidence="1 2" key="1">
    <citation type="submission" date="2019-07" db="EMBL/GenBank/DDBJ databases">
        <title>The pathways for chlorine oxyanion respiration interact through the shared metabolite chlorate.</title>
        <authorList>
            <person name="Barnum T.P."/>
            <person name="Cheng Y."/>
            <person name="Hill K.A."/>
            <person name="Lucas L.N."/>
            <person name="Carlson H.K."/>
            <person name="Coates J.D."/>
        </authorList>
    </citation>
    <scope>NUCLEOTIDE SEQUENCE [LARGE SCALE GENOMIC DNA]</scope>
    <source>
        <strain evidence="1 2">SFB-1</strain>
    </source>
</reference>
<proteinExistence type="predicted"/>
<accession>A0A557RLD1</accession>
<gene>
    <name evidence="1" type="ORF">FHP89_01955</name>
</gene>
<protein>
    <submittedName>
        <fullName evidence="1">Uncharacterized protein</fullName>
    </submittedName>
</protein>
<organism evidence="1 2">
    <name type="scientific">Denitromonas halophila</name>
    <dbReference type="NCBI Taxonomy" id="1629404"/>
    <lineage>
        <taxon>Bacteria</taxon>
        <taxon>Pseudomonadati</taxon>
        <taxon>Pseudomonadota</taxon>
        <taxon>Betaproteobacteria</taxon>
        <taxon>Rhodocyclales</taxon>
        <taxon>Zoogloeaceae</taxon>
        <taxon>Denitromonas</taxon>
    </lineage>
</organism>
<name>A0A557RLD1_9RHOO</name>
<evidence type="ECO:0000313" key="2">
    <source>
        <dbReference type="Proteomes" id="UP000318349"/>
    </source>
</evidence>
<dbReference type="EMBL" id="VMNI01000002">
    <property type="protein sequence ID" value="TVO79539.1"/>
    <property type="molecule type" value="Genomic_DNA"/>
</dbReference>
<dbReference type="Proteomes" id="UP000318349">
    <property type="component" value="Unassembled WGS sequence"/>
</dbReference>
<sequence>MIKTGEALTLDKNEAYQLRELLDSLTDFSKGLAIAETAVPDIREAVWGLQKKLKRADAASGMGKL</sequence>
<comment type="caution">
    <text evidence="1">The sequence shown here is derived from an EMBL/GenBank/DDBJ whole genome shotgun (WGS) entry which is preliminary data.</text>
</comment>
<dbReference type="AlphaFoldDB" id="A0A557RLD1"/>